<name>A0A072URS0_MEDTR</name>
<dbReference type="EMBL" id="CM001220">
    <property type="protein sequence ID" value="KEH32056.1"/>
    <property type="molecule type" value="Genomic_DNA"/>
</dbReference>
<dbReference type="AlphaFoldDB" id="A0A072URS0"/>
<sequence>MDKIPFIYLDLSVGANLRRLRMWKLVVEVLEKTSGSWRNKFVSLGKIIRVSWIVTTPMLWTKNKPHAFRGPSFFAMEYMS</sequence>
<organism evidence="1 3">
    <name type="scientific">Medicago truncatula</name>
    <name type="common">Barrel medic</name>
    <name type="synonym">Medicago tribuloides</name>
    <dbReference type="NCBI Taxonomy" id="3880"/>
    <lineage>
        <taxon>Eukaryota</taxon>
        <taxon>Viridiplantae</taxon>
        <taxon>Streptophyta</taxon>
        <taxon>Embryophyta</taxon>
        <taxon>Tracheophyta</taxon>
        <taxon>Spermatophyta</taxon>
        <taxon>Magnoliopsida</taxon>
        <taxon>eudicotyledons</taxon>
        <taxon>Gunneridae</taxon>
        <taxon>Pentapetalae</taxon>
        <taxon>rosids</taxon>
        <taxon>fabids</taxon>
        <taxon>Fabales</taxon>
        <taxon>Fabaceae</taxon>
        <taxon>Papilionoideae</taxon>
        <taxon>50 kb inversion clade</taxon>
        <taxon>NPAAA clade</taxon>
        <taxon>Hologalegina</taxon>
        <taxon>IRL clade</taxon>
        <taxon>Trifolieae</taxon>
        <taxon>Medicago</taxon>
    </lineage>
</organism>
<evidence type="ECO:0000313" key="1">
    <source>
        <dbReference type="EMBL" id="KEH32056.1"/>
    </source>
</evidence>
<reference evidence="1 3" key="1">
    <citation type="journal article" date="2011" name="Nature">
        <title>The Medicago genome provides insight into the evolution of rhizobial symbioses.</title>
        <authorList>
            <person name="Young N.D."/>
            <person name="Debelle F."/>
            <person name="Oldroyd G.E."/>
            <person name="Geurts R."/>
            <person name="Cannon S.B."/>
            <person name="Udvardi M.K."/>
            <person name="Benedito V.A."/>
            <person name="Mayer K.F."/>
            <person name="Gouzy J."/>
            <person name="Schoof H."/>
            <person name="Van de Peer Y."/>
            <person name="Proost S."/>
            <person name="Cook D.R."/>
            <person name="Meyers B.C."/>
            <person name="Spannagl M."/>
            <person name="Cheung F."/>
            <person name="De Mita S."/>
            <person name="Krishnakumar V."/>
            <person name="Gundlach H."/>
            <person name="Zhou S."/>
            <person name="Mudge J."/>
            <person name="Bharti A.K."/>
            <person name="Murray J.D."/>
            <person name="Naoumkina M.A."/>
            <person name="Rosen B."/>
            <person name="Silverstein K.A."/>
            <person name="Tang H."/>
            <person name="Rombauts S."/>
            <person name="Zhao P.X."/>
            <person name="Zhou P."/>
            <person name="Barbe V."/>
            <person name="Bardou P."/>
            <person name="Bechner M."/>
            <person name="Bellec A."/>
            <person name="Berger A."/>
            <person name="Berges H."/>
            <person name="Bidwell S."/>
            <person name="Bisseling T."/>
            <person name="Choisne N."/>
            <person name="Couloux A."/>
            <person name="Denny R."/>
            <person name="Deshpande S."/>
            <person name="Dai X."/>
            <person name="Doyle J.J."/>
            <person name="Dudez A.M."/>
            <person name="Farmer A.D."/>
            <person name="Fouteau S."/>
            <person name="Franken C."/>
            <person name="Gibelin C."/>
            <person name="Gish J."/>
            <person name="Goldstein S."/>
            <person name="Gonzalez A.J."/>
            <person name="Green P.J."/>
            <person name="Hallab A."/>
            <person name="Hartog M."/>
            <person name="Hua A."/>
            <person name="Humphray S.J."/>
            <person name="Jeong D.H."/>
            <person name="Jing Y."/>
            <person name="Jocker A."/>
            <person name="Kenton S.M."/>
            <person name="Kim D.J."/>
            <person name="Klee K."/>
            <person name="Lai H."/>
            <person name="Lang C."/>
            <person name="Lin S."/>
            <person name="Macmil S.L."/>
            <person name="Magdelenat G."/>
            <person name="Matthews L."/>
            <person name="McCorrison J."/>
            <person name="Monaghan E.L."/>
            <person name="Mun J.H."/>
            <person name="Najar F.Z."/>
            <person name="Nicholson C."/>
            <person name="Noirot C."/>
            <person name="O'Bleness M."/>
            <person name="Paule C.R."/>
            <person name="Poulain J."/>
            <person name="Prion F."/>
            <person name="Qin B."/>
            <person name="Qu C."/>
            <person name="Retzel E.F."/>
            <person name="Riddle C."/>
            <person name="Sallet E."/>
            <person name="Samain S."/>
            <person name="Samson N."/>
            <person name="Sanders I."/>
            <person name="Saurat O."/>
            <person name="Scarpelli C."/>
            <person name="Schiex T."/>
            <person name="Segurens B."/>
            <person name="Severin A.J."/>
            <person name="Sherrier D.J."/>
            <person name="Shi R."/>
            <person name="Sims S."/>
            <person name="Singer S.R."/>
            <person name="Sinharoy S."/>
            <person name="Sterck L."/>
            <person name="Viollet A."/>
            <person name="Wang B.B."/>
            <person name="Wang K."/>
            <person name="Wang M."/>
            <person name="Wang X."/>
            <person name="Warfsmann J."/>
            <person name="Weissenbach J."/>
            <person name="White D.D."/>
            <person name="White J.D."/>
            <person name="Wiley G.B."/>
            <person name="Wincker P."/>
            <person name="Xing Y."/>
            <person name="Yang L."/>
            <person name="Yao Z."/>
            <person name="Ying F."/>
            <person name="Zhai J."/>
            <person name="Zhou L."/>
            <person name="Zuber A."/>
            <person name="Denarie J."/>
            <person name="Dixon R.A."/>
            <person name="May G.D."/>
            <person name="Schwartz D.C."/>
            <person name="Rogers J."/>
            <person name="Quetier F."/>
            <person name="Town C.D."/>
            <person name="Roe B.A."/>
        </authorList>
    </citation>
    <scope>NUCLEOTIDE SEQUENCE [LARGE SCALE GENOMIC DNA]</scope>
    <source>
        <strain evidence="1">A17</strain>
        <strain evidence="2 3">cv. Jemalong A17</strain>
    </source>
</reference>
<reference evidence="2" key="3">
    <citation type="submission" date="2015-04" db="UniProtKB">
        <authorList>
            <consortium name="EnsemblPlants"/>
        </authorList>
    </citation>
    <scope>IDENTIFICATION</scope>
    <source>
        <strain evidence="2">cv. Jemalong A17</strain>
    </source>
</reference>
<protein>
    <submittedName>
        <fullName evidence="1 2">Uncharacterized protein</fullName>
    </submittedName>
</protein>
<evidence type="ECO:0000313" key="2">
    <source>
        <dbReference type="EnsemblPlants" id="KEH32056"/>
    </source>
</evidence>
<reference evidence="1 3" key="2">
    <citation type="journal article" date="2014" name="BMC Genomics">
        <title>An improved genome release (version Mt4.0) for the model legume Medicago truncatula.</title>
        <authorList>
            <person name="Tang H."/>
            <person name="Krishnakumar V."/>
            <person name="Bidwell S."/>
            <person name="Rosen B."/>
            <person name="Chan A."/>
            <person name="Zhou S."/>
            <person name="Gentzbittel L."/>
            <person name="Childs K.L."/>
            <person name="Yandell M."/>
            <person name="Gundlach H."/>
            <person name="Mayer K.F."/>
            <person name="Schwartz D.C."/>
            <person name="Town C.D."/>
        </authorList>
    </citation>
    <scope>GENOME REANNOTATION</scope>
    <source>
        <strain evidence="1">A17</strain>
        <strain evidence="2 3">cv. Jemalong A17</strain>
    </source>
</reference>
<evidence type="ECO:0000313" key="3">
    <source>
        <dbReference type="Proteomes" id="UP000002051"/>
    </source>
</evidence>
<accession>A0A072URS0</accession>
<dbReference type="Proteomes" id="UP000002051">
    <property type="component" value="Chromosome 4"/>
</dbReference>
<keyword evidence="3" id="KW-1185">Reference proteome</keyword>
<dbReference type="HOGENOM" id="CLU_2593404_0_0_1"/>
<dbReference type="EnsemblPlants" id="KEH32056">
    <property type="protein sequence ID" value="KEH32056"/>
    <property type="gene ID" value="MTR_4g109970"/>
</dbReference>
<proteinExistence type="predicted"/>
<gene>
    <name evidence="1" type="ordered locus">MTR_4g109970</name>
</gene>